<organism evidence="2">
    <name type="scientific">Zea mays</name>
    <name type="common">Maize</name>
    <dbReference type="NCBI Taxonomy" id="4577"/>
    <lineage>
        <taxon>Eukaryota</taxon>
        <taxon>Viridiplantae</taxon>
        <taxon>Streptophyta</taxon>
        <taxon>Embryophyta</taxon>
        <taxon>Tracheophyta</taxon>
        <taxon>Spermatophyta</taxon>
        <taxon>Magnoliopsida</taxon>
        <taxon>Liliopsida</taxon>
        <taxon>Poales</taxon>
        <taxon>Poaceae</taxon>
        <taxon>PACMAD clade</taxon>
        <taxon>Panicoideae</taxon>
        <taxon>Andropogonodae</taxon>
        <taxon>Andropogoneae</taxon>
        <taxon>Tripsacinae</taxon>
        <taxon>Zea</taxon>
    </lineage>
</organism>
<dbReference type="Proteomes" id="UP000251960">
    <property type="component" value="Chromosome 1"/>
</dbReference>
<feature type="region of interest" description="Disordered" evidence="1">
    <location>
        <begin position="78"/>
        <end position="119"/>
    </location>
</feature>
<proteinExistence type="predicted"/>
<sequence length="119" mass="12491">MSFPDGCQTPWAESACADPPPWRSKGRRPRQEQGKGAVMGTPSLLLEVGEGQDSGREVPGRYGRVGAEGLAACSGRLSSAMGKGVPAPRTCRGSKGARPWCPPDAHRGNGGELRGWGYL</sequence>
<feature type="region of interest" description="Disordered" evidence="1">
    <location>
        <begin position="1"/>
        <end position="42"/>
    </location>
</feature>
<feature type="compositionally biased region" description="Gly residues" evidence="1">
    <location>
        <begin position="110"/>
        <end position="119"/>
    </location>
</feature>
<comment type="caution">
    <text evidence="2">The sequence shown here is derived from an EMBL/GenBank/DDBJ whole genome shotgun (WGS) entry which is preliminary data.</text>
</comment>
<dbReference type="EMBL" id="NCVQ01000001">
    <property type="protein sequence ID" value="PWZ57104.1"/>
    <property type="molecule type" value="Genomic_DNA"/>
</dbReference>
<protein>
    <submittedName>
        <fullName evidence="2">Uncharacterized protein</fullName>
    </submittedName>
</protein>
<gene>
    <name evidence="2" type="ORF">Zm00014a_007597</name>
</gene>
<accession>A0A317YH23</accession>
<evidence type="ECO:0000313" key="2">
    <source>
        <dbReference type="EMBL" id="PWZ57104.1"/>
    </source>
</evidence>
<name>A0A317YH23_MAIZE</name>
<reference evidence="2" key="1">
    <citation type="journal article" date="2018" name="Nat. Genet.">
        <title>Extensive intraspecific gene order and gene structural variations between Mo17 and other maize genomes.</title>
        <authorList>
            <person name="Sun S."/>
            <person name="Zhou Y."/>
            <person name="Chen J."/>
            <person name="Shi J."/>
            <person name="Zhao H."/>
            <person name="Zhao H."/>
            <person name="Song W."/>
            <person name="Zhang M."/>
            <person name="Cui Y."/>
            <person name="Dong X."/>
            <person name="Liu H."/>
            <person name="Ma X."/>
            <person name="Jiao Y."/>
            <person name="Wang B."/>
            <person name="Wei X."/>
            <person name="Stein J.C."/>
            <person name="Glaubitz J.C."/>
            <person name="Lu F."/>
            <person name="Yu G."/>
            <person name="Liang C."/>
            <person name="Fengler K."/>
            <person name="Li B."/>
            <person name="Rafalski A."/>
            <person name="Schnable P.S."/>
            <person name="Ware D.H."/>
            <person name="Buckler E.S."/>
            <person name="Lai J."/>
        </authorList>
    </citation>
    <scope>NUCLEOTIDE SEQUENCE [LARGE SCALE GENOMIC DNA]</scope>
    <source>
        <tissue evidence="2">Seedling</tissue>
    </source>
</reference>
<dbReference type="AlphaFoldDB" id="A0A317YH23"/>
<evidence type="ECO:0000256" key="1">
    <source>
        <dbReference type="SAM" id="MobiDB-lite"/>
    </source>
</evidence>